<accession>A0ABU4VEH9</accession>
<evidence type="ECO:0000256" key="1">
    <source>
        <dbReference type="SAM" id="Phobius"/>
    </source>
</evidence>
<protein>
    <submittedName>
        <fullName evidence="2">Uncharacterized protein</fullName>
    </submittedName>
</protein>
<reference evidence="2 3" key="1">
    <citation type="submission" date="2023-11" db="EMBL/GenBank/DDBJ databases">
        <authorList>
            <person name="Xu M."/>
            <person name="Jiang T."/>
        </authorList>
    </citation>
    <scope>NUCLEOTIDE SEQUENCE [LARGE SCALE GENOMIC DNA]</scope>
    <source>
        <strain evidence="2 3">SD</strain>
    </source>
</reference>
<feature type="transmembrane region" description="Helical" evidence="1">
    <location>
        <begin position="12"/>
        <end position="31"/>
    </location>
</feature>
<dbReference type="EMBL" id="JAXAVX010000001">
    <property type="protein sequence ID" value="MDX8150191.1"/>
    <property type="molecule type" value="Genomic_DNA"/>
</dbReference>
<proteinExistence type="predicted"/>
<evidence type="ECO:0000313" key="3">
    <source>
        <dbReference type="Proteomes" id="UP001277761"/>
    </source>
</evidence>
<keyword evidence="1" id="KW-1133">Transmembrane helix</keyword>
<keyword evidence="1" id="KW-0472">Membrane</keyword>
<name>A0ABU4VEH9_9ACTN</name>
<keyword evidence="3" id="KW-1185">Reference proteome</keyword>
<evidence type="ECO:0000313" key="2">
    <source>
        <dbReference type="EMBL" id="MDX8150191.1"/>
    </source>
</evidence>
<sequence>MSGLLAHIADPLHALLYLSPVAIVMGGLWLAGRHLPEEDESGHWADDITTPGGST</sequence>
<organism evidence="2 3">
    <name type="scientific">Patulibacter brassicae</name>
    <dbReference type="NCBI Taxonomy" id="1705717"/>
    <lineage>
        <taxon>Bacteria</taxon>
        <taxon>Bacillati</taxon>
        <taxon>Actinomycetota</taxon>
        <taxon>Thermoleophilia</taxon>
        <taxon>Solirubrobacterales</taxon>
        <taxon>Patulibacteraceae</taxon>
        <taxon>Patulibacter</taxon>
    </lineage>
</organism>
<dbReference type="Proteomes" id="UP001277761">
    <property type="component" value="Unassembled WGS sequence"/>
</dbReference>
<dbReference type="RefSeq" id="WP_319952343.1">
    <property type="nucleotide sequence ID" value="NZ_JAXAVX010000001.1"/>
</dbReference>
<gene>
    <name evidence="2" type="ORF">SK069_01170</name>
</gene>
<keyword evidence="1" id="KW-0812">Transmembrane</keyword>
<comment type="caution">
    <text evidence="2">The sequence shown here is derived from an EMBL/GenBank/DDBJ whole genome shotgun (WGS) entry which is preliminary data.</text>
</comment>